<keyword evidence="1" id="KW-0479">Metal-binding</keyword>
<keyword evidence="2 4" id="KW-0378">Hydrolase</keyword>
<dbReference type="PANTHER" id="PTHR47992">
    <property type="entry name" value="PROTEIN PHOSPHATASE"/>
    <property type="match status" value="1"/>
</dbReference>
<dbReference type="Gene3D" id="3.60.40.10">
    <property type="entry name" value="PPM-type phosphatase domain"/>
    <property type="match status" value="1"/>
</dbReference>
<evidence type="ECO:0000259" key="5">
    <source>
        <dbReference type="PROSITE" id="PS51746"/>
    </source>
</evidence>
<dbReference type="Pfam" id="PF00481">
    <property type="entry name" value="PP2C"/>
    <property type="match status" value="1"/>
</dbReference>
<dbReference type="InterPro" id="IPR000222">
    <property type="entry name" value="PP2C_BS"/>
</dbReference>
<dbReference type="EMBL" id="GL945428">
    <property type="protein sequence ID" value="EGO30939.1"/>
    <property type="molecule type" value="Genomic_DNA"/>
</dbReference>
<dbReference type="CDD" id="cd00143">
    <property type="entry name" value="PP2Cc"/>
    <property type="match status" value="1"/>
</dbReference>
<name>F8NFW9_SERL9</name>
<dbReference type="SUPFAM" id="SSF81606">
    <property type="entry name" value="PP2C-like"/>
    <property type="match status" value="1"/>
</dbReference>
<comment type="similarity">
    <text evidence="4">Belongs to the PP2C family.</text>
</comment>
<dbReference type="OrthoDB" id="416093at2759"/>
<dbReference type="InterPro" id="IPR015655">
    <property type="entry name" value="PP2C"/>
</dbReference>
<dbReference type="GeneID" id="18817152"/>
<dbReference type="PROSITE" id="PS51746">
    <property type="entry name" value="PPM_2"/>
    <property type="match status" value="1"/>
</dbReference>
<feature type="domain" description="PPM-type phosphatase" evidence="5">
    <location>
        <begin position="48"/>
        <end position="372"/>
    </location>
</feature>
<evidence type="ECO:0000256" key="4">
    <source>
        <dbReference type="RuleBase" id="RU003465"/>
    </source>
</evidence>
<gene>
    <name evidence="6" type="ORF">SERLADRAFT_455313</name>
</gene>
<dbReference type="GO" id="GO:0046872">
    <property type="term" value="F:metal ion binding"/>
    <property type="evidence" value="ECO:0007669"/>
    <property type="project" value="UniProtKB-KW"/>
</dbReference>
<dbReference type="Proteomes" id="UP000008064">
    <property type="component" value="Unassembled WGS sequence"/>
</dbReference>
<dbReference type="PROSITE" id="PS01032">
    <property type="entry name" value="PPM_1"/>
    <property type="match status" value="1"/>
</dbReference>
<proteinExistence type="inferred from homology"/>
<dbReference type="RefSeq" id="XP_007312823.1">
    <property type="nucleotide sequence ID" value="XM_007312761.1"/>
</dbReference>
<evidence type="ECO:0000256" key="1">
    <source>
        <dbReference type="ARBA" id="ARBA00022723"/>
    </source>
</evidence>
<keyword evidence="3 4" id="KW-0904">Protein phosphatase</keyword>
<dbReference type="GO" id="GO:0004722">
    <property type="term" value="F:protein serine/threonine phosphatase activity"/>
    <property type="evidence" value="ECO:0007669"/>
    <property type="project" value="InterPro"/>
</dbReference>
<evidence type="ECO:0000313" key="6">
    <source>
        <dbReference type="EMBL" id="EGO30939.1"/>
    </source>
</evidence>
<accession>F8NFW9</accession>
<dbReference type="InterPro" id="IPR036457">
    <property type="entry name" value="PPM-type-like_dom_sf"/>
</dbReference>
<dbReference type="KEGG" id="sla:SERLADRAFT_455313"/>
<dbReference type="HOGENOM" id="CLU_021251_1_0_1"/>
<evidence type="ECO:0000256" key="2">
    <source>
        <dbReference type="ARBA" id="ARBA00022801"/>
    </source>
</evidence>
<sequence>MACSLLRCPNPFLRNLSTLSLQSRQYHDYIRFATPGGIARVALNSPKIVGIANSRGSRGHQEDYYAFASLSLDPGELSQSVKKTMGVDWNPRDACDLLARQVVFMGIYDGHGGSTVSQYLRQELHGLLESVHKSDIPELYLWIKDIGGYFKRFKGGVLAPWIHKSEDTPELDLEARITQAFFEVDRHLSIETEARSCGATASIVLLHSLDHPATPFFSSDKLALTVAHCGDTRVLLCSTTGGAVFPMTENHRADTRIESIRLRRMMGSALITDSFGESRWMGALANTRAIGDLQYKRFGVTPEPEVRSKLLRGQDWAYIVLVSDGISSVVSDDEVVDLARDAPNPKVAAQRILSFAEDMGSEDNATVVVVPLAGWGKIEGPDKTRALRDYRRRQAVGSERQRRM</sequence>
<dbReference type="InterPro" id="IPR001932">
    <property type="entry name" value="PPM-type_phosphatase-like_dom"/>
</dbReference>
<organism>
    <name type="scientific">Serpula lacrymans var. lacrymans (strain S7.9)</name>
    <name type="common">Dry rot fungus</name>
    <dbReference type="NCBI Taxonomy" id="578457"/>
    <lineage>
        <taxon>Eukaryota</taxon>
        <taxon>Fungi</taxon>
        <taxon>Dikarya</taxon>
        <taxon>Basidiomycota</taxon>
        <taxon>Agaricomycotina</taxon>
        <taxon>Agaricomycetes</taxon>
        <taxon>Agaricomycetidae</taxon>
        <taxon>Boletales</taxon>
        <taxon>Coniophorineae</taxon>
        <taxon>Serpulaceae</taxon>
        <taxon>Serpula</taxon>
    </lineage>
</organism>
<dbReference type="AlphaFoldDB" id="F8NFW9"/>
<reference evidence="6" key="1">
    <citation type="submission" date="2011-04" db="EMBL/GenBank/DDBJ databases">
        <title>Evolution of plant cell wall degrading machinery underlies the functional diversity of forest fungi.</title>
        <authorList>
            <consortium name="US DOE Joint Genome Institute (JGI-PGF)"/>
            <person name="Eastwood D.C."/>
            <person name="Floudas D."/>
            <person name="Binder M."/>
            <person name="Majcherczyk A."/>
            <person name="Schneider P."/>
            <person name="Aerts A."/>
            <person name="Asiegbu F.O."/>
            <person name="Baker S.E."/>
            <person name="Barry K."/>
            <person name="Bendiksby M."/>
            <person name="Blumentritt M."/>
            <person name="Coutinho P.M."/>
            <person name="Cullen D."/>
            <person name="Cullen D."/>
            <person name="Gathman A."/>
            <person name="Goodell B."/>
            <person name="Henrissat B."/>
            <person name="Ihrmark K."/>
            <person name="Kauserud H."/>
            <person name="Kohler A."/>
            <person name="LaButti K."/>
            <person name="Lapidus A."/>
            <person name="Lavin J.L."/>
            <person name="Lee Y.-H."/>
            <person name="Lindquist E."/>
            <person name="Lilly W."/>
            <person name="Lucas S."/>
            <person name="Morin E."/>
            <person name="Murat C."/>
            <person name="Oguiza J.A."/>
            <person name="Park J."/>
            <person name="Pisabarro A.G."/>
            <person name="Riley R."/>
            <person name="Rosling A."/>
            <person name="Salamov A."/>
            <person name="Schmidt O."/>
            <person name="Schmutz J."/>
            <person name="Skrede I."/>
            <person name="Stenlid J."/>
            <person name="Wiebenga A."/>
            <person name="Xie X."/>
            <person name="Kues U."/>
            <person name="Hibbett D.S."/>
            <person name="Hoffmeister D."/>
            <person name="Hogberg N."/>
            <person name="Martin F."/>
            <person name="Grigoriev I.V."/>
            <person name="Watkinson S.C."/>
        </authorList>
    </citation>
    <scope>NUCLEOTIDE SEQUENCE</scope>
    <source>
        <strain evidence="6">S7.9</strain>
    </source>
</reference>
<evidence type="ECO:0000256" key="3">
    <source>
        <dbReference type="ARBA" id="ARBA00022912"/>
    </source>
</evidence>
<protein>
    <recommendedName>
        <fullName evidence="5">PPM-type phosphatase domain-containing protein</fullName>
    </recommendedName>
</protein>
<dbReference type="SMART" id="SM00332">
    <property type="entry name" value="PP2Cc"/>
    <property type="match status" value="1"/>
</dbReference>